<dbReference type="EMBL" id="RQTK01000775">
    <property type="protein sequence ID" value="RUS75045.1"/>
    <property type="molecule type" value="Genomic_DNA"/>
</dbReference>
<protein>
    <submittedName>
        <fullName evidence="1">Uncharacterized protein</fullName>
    </submittedName>
</protein>
<keyword evidence="2" id="KW-1185">Reference proteome</keyword>
<proteinExistence type="predicted"/>
<name>A0A433T0I1_ELYCH</name>
<feature type="non-terminal residue" evidence="1">
    <location>
        <position position="1"/>
    </location>
</feature>
<comment type="caution">
    <text evidence="1">The sequence shown here is derived from an EMBL/GenBank/DDBJ whole genome shotgun (WGS) entry which is preliminary data.</text>
</comment>
<dbReference type="AlphaFoldDB" id="A0A433T0I1"/>
<feature type="non-terminal residue" evidence="1">
    <location>
        <position position="117"/>
    </location>
</feature>
<evidence type="ECO:0000313" key="1">
    <source>
        <dbReference type="EMBL" id="RUS75045.1"/>
    </source>
</evidence>
<accession>A0A433T0I1</accession>
<evidence type="ECO:0000313" key="2">
    <source>
        <dbReference type="Proteomes" id="UP000271974"/>
    </source>
</evidence>
<dbReference type="Proteomes" id="UP000271974">
    <property type="component" value="Unassembled WGS sequence"/>
</dbReference>
<gene>
    <name evidence="1" type="ORF">EGW08_017181</name>
</gene>
<sequence length="117" mass="13609">LVPQNRFLGIVWQLEQVEASRRGRESPTSIFPLDAEKAFEYRAHSVTTYLIVADFHTSYREWRLHVRETQERRFRAASDLEKESLLLHVEIVRNDIPEPVDDLVVVMVTTVVVCVTS</sequence>
<organism evidence="1 2">
    <name type="scientific">Elysia chlorotica</name>
    <name type="common">Eastern emerald elysia</name>
    <name type="synonym">Sea slug</name>
    <dbReference type="NCBI Taxonomy" id="188477"/>
    <lineage>
        <taxon>Eukaryota</taxon>
        <taxon>Metazoa</taxon>
        <taxon>Spiralia</taxon>
        <taxon>Lophotrochozoa</taxon>
        <taxon>Mollusca</taxon>
        <taxon>Gastropoda</taxon>
        <taxon>Heterobranchia</taxon>
        <taxon>Euthyneura</taxon>
        <taxon>Panpulmonata</taxon>
        <taxon>Sacoglossa</taxon>
        <taxon>Placobranchoidea</taxon>
        <taxon>Plakobranchidae</taxon>
        <taxon>Elysia</taxon>
    </lineage>
</organism>
<reference evidence="1 2" key="1">
    <citation type="submission" date="2019-01" db="EMBL/GenBank/DDBJ databases">
        <title>A draft genome assembly of the solar-powered sea slug Elysia chlorotica.</title>
        <authorList>
            <person name="Cai H."/>
            <person name="Li Q."/>
            <person name="Fang X."/>
            <person name="Li J."/>
            <person name="Curtis N.E."/>
            <person name="Altenburger A."/>
            <person name="Shibata T."/>
            <person name="Feng M."/>
            <person name="Maeda T."/>
            <person name="Schwartz J.A."/>
            <person name="Shigenobu S."/>
            <person name="Lundholm N."/>
            <person name="Nishiyama T."/>
            <person name="Yang H."/>
            <person name="Hasebe M."/>
            <person name="Li S."/>
            <person name="Pierce S.K."/>
            <person name="Wang J."/>
        </authorList>
    </citation>
    <scope>NUCLEOTIDE SEQUENCE [LARGE SCALE GENOMIC DNA]</scope>
    <source>
        <strain evidence="1">EC2010</strain>
        <tissue evidence="1">Whole organism of an adult</tissue>
    </source>
</reference>